<dbReference type="AlphaFoldDB" id="A0A644VG51"/>
<dbReference type="GO" id="GO:0005524">
    <property type="term" value="F:ATP binding"/>
    <property type="evidence" value="ECO:0007669"/>
    <property type="project" value="InterPro"/>
</dbReference>
<dbReference type="EMBL" id="VSSQ01000300">
    <property type="protein sequence ID" value="MPL90318.1"/>
    <property type="molecule type" value="Genomic_DNA"/>
</dbReference>
<feature type="domain" description="AAA+ ATPase" evidence="1">
    <location>
        <begin position="617"/>
        <end position="775"/>
    </location>
</feature>
<dbReference type="InterPro" id="IPR003593">
    <property type="entry name" value="AAA+_ATPase"/>
</dbReference>
<dbReference type="InterPro" id="IPR052934">
    <property type="entry name" value="Methyl-DNA_Rec/Restrict_Enz"/>
</dbReference>
<dbReference type="GO" id="GO:0016887">
    <property type="term" value="F:ATP hydrolysis activity"/>
    <property type="evidence" value="ECO:0007669"/>
    <property type="project" value="InterPro"/>
</dbReference>
<sequence length="875" mass="100951">MENAVESETELVEIVKKLPDLDPDKHDGSYELVREIVRTYKNSDTARKHGYDANDLNAIWFMCTGAGETSINFRKNRINNANLSDEEKNTMVTLLESIWDKAQRGEYSNTPKGQTGRVGMFTSGFSTFKMKEVDQERASREFVQMVIEISDEQDEEHILSIAEKYLKNPWKGFQAATLSVFLHCLKPTVFPVINGNEGSGRALYESLGIKLTNYTKASSYIANSRIIRDFRDENFSFKNYRVLDLASVILDEELRGGRESIVFEKTGSDEYNLNLEQEVYKKRYSNWHKVSETCITKDCDRAIKQAFVSALPQFGYPFFGVEGLKEGENKFISIMYEREMYSCEITSTHPNEKTKPRIRLWLRPIKPLAAYLKNVREKELLTKKLVFEKTGPDEYNLTLVDKEITPNPTTTDDRSENDNIHLGWYVNAFSGDIEETDRFINEGIWQNDADEKYSDVIKTISAGDKIAIKSTSVQSKNIPFDVGNKPVSVMSIKAVGTVTKNYGDGKKLDVAWEKLDPPKYWYFFTFIARVWKVESQPDDWKYQALLDFTFADKPQDYKRFVNSPFWRDRYTLNDESEISIVEEPPAENYPPYTPQDFLHDVYLSEENYNTVKNLLTRKKNIILCGPPGVGKTYMAQRLAYSIIGSKNKDRIKTVQFHQNYSYEDFILGYRPSENGFVIKPGPFYDFCRKAESDPAQPYFFIIDEINRGNLSKIFGELLMLIEADKRGQEVEILYSDTPFSVPENLYIIGMMNTSDRSLAMMDYALRRRFSFFELHPAFDEGSFVKRQEEIKNPDYDNLVDAVKKVNEMIMEDPSLEGGCAIGHSYLCLQSKDVALETLQSIVKYELIPLIKEYWFDNKTNFEAGSTILRKAVSLE</sequence>
<dbReference type="PANTHER" id="PTHR37291">
    <property type="entry name" value="5-METHYLCYTOSINE-SPECIFIC RESTRICTION ENZYME B"/>
    <property type="match status" value="1"/>
</dbReference>
<comment type="caution">
    <text evidence="2">The sequence shown here is derived from an EMBL/GenBank/DDBJ whole genome shotgun (WGS) entry which is preliminary data.</text>
</comment>
<proteinExistence type="predicted"/>
<protein>
    <recommendedName>
        <fullName evidence="1">AAA+ ATPase domain-containing protein</fullName>
    </recommendedName>
</protein>
<evidence type="ECO:0000313" key="2">
    <source>
        <dbReference type="EMBL" id="MPL90318.1"/>
    </source>
</evidence>
<dbReference type="SMART" id="SM00382">
    <property type="entry name" value="AAA"/>
    <property type="match status" value="1"/>
</dbReference>
<dbReference type="PANTHER" id="PTHR37291:SF1">
    <property type="entry name" value="TYPE IV METHYL-DIRECTED RESTRICTION ENZYME ECOKMCRB SUBUNIT"/>
    <property type="match status" value="1"/>
</dbReference>
<reference evidence="2" key="1">
    <citation type="submission" date="2019-08" db="EMBL/GenBank/DDBJ databases">
        <authorList>
            <person name="Kucharzyk K."/>
            <person name="Murdoch R.W."/>
            <person name="Higgins S."/>
            <person name="Loffler F."/>
        </authorList>
    </citation>
    <scope>NUCLEOTIDE SEQUENCE</scope>
</reference>
<dbReference type="Gene3D" id="3.40.50.300">
    <property type="entry name" value="P-loop containing nucleotide triphosphate hydrolases"/>
    <property type="match status" value="1"/>
</dbReference>
<dbReference type="CDD" id="cd00009">
    <property type="entry name" value="AAA"/>
    <property type="match status" value="1"/>
</dbReference>
<dbReference type="SUPFAM" id="SSF52540">
    <property type="entry name" value="P-loop containing nucleoside triphosphate hydrolases"/>
    <property type="match status" value="1"/>
</dbReference>
<evidence type="ECO:0000259" key="1">
    <source>
        <dbReference type="SMART" id="SM00382"/>
    </source>
</evidence>
<dbReference type="InterPro" id="IPR011704">
    <property type="entry name" value="ATPase_dyneun-rel_AAA"/>
</dbReference>
<dbReference type="InterPro" id="IPR027417">
    <property type="entry name" value="P-loop_NTPase"/>
</dbReference>
<organism evidence="2">
    <name type="scientific">bioreactor metagenome</name>
    <dbReference type="NCBI Taxonomy" id="1076179"/>
    <lineage>
        <taxon>unclassified sequences</taxon>
        <taxon>metagenomes</taxon>
        <taxon>ecological metagenomes</taxon>
    </lineage>
</organism>
<accession>A0A644VG51</accession>
<name>A0A644VG51_9ZZZZ</name>
<dbReference type="Pfam" id="PF07728">
    <property type="entry name" value="AAA_5"/>
    <property type="match status" value="1"/>
</dbReference>
<gene>
    <name evidence="2" type="ORF">SDC9_36366</name>
</gene>